<sequence>MKYDLPLSNTLYLKNLKSYLKLADDNLATFKQQNKEFTQRLVREEAQTDWLDEGSHLNNIEWLFLNSIYVTLYASFEHFLFKVASTLEHQTGINIKLIDIAGEGILAKYTRYLYLVGGIASASRELAIWGRMKHYQNVRNLLAHNGGMMQDKSTKQIEQHKDFQFLKSEDVIMAGGFGHIRIRNTKILQSFASDTALLTNQILKEFNFKYSSKE</sequence>
<feature type="coiled-coil region" evidence="1">
    <location>
        <begin position="20"/>
        <end position="47"/>
    </location>
</feature>
<dbReference type="OrthoDB" id="793993at2"/>
<protein>
    <recommendedName>
        <fullName evidence="4">Cthe-2314-like HEPN domain-containing protein</fullName>
    </recommendedName>
</protein>
<dbReference type="AlphaFoldDB" id="A0A0T5VQ62"/>
<name>A0A0T5VQ62_9SPHI</name>
<comment type="caution">
    <text evidence="2">The sequence shown here is derived from an EMBL/GenBank/DDBJ whole genome shotgun (WGS) entry which is preliminary data.</text>
</comment>
<evidence type="ECO:0000313" key="2">
    <source>
        <dbReference type="EMBL" id="KRT15968.1"/>
    </source>
</evidence>
<dbReference type="Proteomes" id="UP000051950">
    <property type="component" value="Unassembled WGS sequence"/>
</dbReference>
<dbReference type="RefSeq" id="WP_057932318.1">
    <property type="nucleotide sequence ID" value="NZ_LMZQ01000006.1"/>
</dbReference>
<keyword evidence="3" id="KW-1185">Reference proteome</keyword>
<evidence type="ECO:0008006" key="4">
    <source>
        <dbReference type="Google" id="ProtNLM"/>
    </source>
</evidence>
<organism evidence="2 3">
    <name type="scientific">Pedobacter ginsenosidimutans</name>
    <dbReference type="NCBI Taxonomy" id="687842"/>
    <lineage>
        <taxon>Bacteria</taxon>
        <taxon>Pseudomonadati</taxon>
        <taxon>Bacteroidota</taxon>
        <taxon>Sphingobacteriia</taxon>
        <taxon>Sphingobacteriales</taxon>
        <taxon>Sphingobacteriaceae</taxon>
        <taxon>Pedobacter</taxon>
    </lineage>
</organism>
<reference evidence="2 3" key="1">
    <citation type="submission" date="2015-11" db="EMBL/GenBank/DDBJ databases">
        <title>Sequence of Pedobacter ginsenosidimutans.</title>
        <authorList>
            <person name="Carson E."/>
            <person name="Keyser V."/>
            <person name="Newman J."/>
            <person name="Miller J."/>
        </authorList>
    </citation>
    <scope>NUCLEOTIDE SEQUENCE [LARGE SCALE GENOMIC DNA]</scope>
    <source>
        <strain evidence="2 3">KACC 14530</strain>
    </source>
</reference>
<gene>
    <name evidence="2" type="ORF">ASU31_10695</name>
</gene>
<proteinExistence type="predicted"/>
<evidence type="ECO:0000256" key="1">
    <source>
        <dbReference type="SAM" id="Coils"/>
    </source>
</evidence>
<dbReference type="EMBL" id="LMZQ01000006">
    <property type="protein sequence ID" value="KRT15968.1"/>
    <property type="molecule type" value="Genomic_DNA"/>
</dbReference>
<keyword evidence="1" id="KW-0175">Coiled coil</keyword>
<dbReference type="STRING" id="687842.ASU31_10695"/>
<evidence type="ECO:0000313" key="3">
    <source>
        <dbReference type="Proteomes" id="UP000051950"/>
    </source>
</evidence>
<accession>A0A0T5VQ62</accession>